<dbReference type="PANTHER" id="PTHR11098">
    <property type="entry name" value="NICOTINATE PHOSPHORIBOSYLTRANSFERASE"/>
    <property type="match status" value="1"/>
</dbReference>
<dbReference type="Gene3D" id="3.20.20.70">
    <property type="entry name" value="Aldolase class I"/>
    <property type="match status" value="1"/>
</dbReference>
<evidence type="ECO:0000313" key="12">
    <source>
        <dbReference type="EMBL" id="PWU48540.1"/>
    </source>
</evidence>
<evidence type="ECO:0000256" key="5">
    <source>
        <dbReference type="ARBA" id="ARBA00022598"/>
    </source>
</evidence>
<dbReference type="InterPro" id="IPR013785">
    <property type="entry name" value="Aldolase_TIM"/>
</dbReference>
<proteinExistence type="inferred from homology"/>
<protein>
    <recommendedName>
        <fullName evidence="3 9">Nicotinate phosphoribosyltransferase</fullName>
        <ecNumber evidence="3 9">6.3.4.21</ecNumber>
    </recommendedName>
</protein>
<feature type="domain" description="Nicotinate phosphoribosyltransferase N-terminal" evidence="11">
    <location>
        <begin position="4"/>
        <end position="125"/>
    </location>
</feature>
<dbReference type="NCBIfam" id="TIGR01513">
    <property type="entry name" value="NAPRTase_put"/>
    <property type="match status" value="1"/>
</dbReference>
<dbReference type="InterPro" id="IPR006405">
    <property type="entry name" value="Nic_PRibTrfase_pncB"/>
</dbReference>
<dbReference type="SUPFAM" id="SSF51690">
    <property type="entry name" value="Nicotinate/Quinolinate PRTase C-terminal domain-like"/>
    <property type="match status" value="1"/>
</dbReference>
<gene>
    <name evidence="12" type="ORF">DLJ46_11775</name>
</gene>
<comment type="pathway">
    <text evidence="1 9">Cofactor biosynthesis; NAD(+) biosynthesis; nicotinate D-ribonucleotide from nicotinate: step 1/1.</text>
</comment>
<dbReference type="PANTHER" id="PTHR11098:SF1">
    <property type="entry name" value="NICOTINATE PHOSPHORIBOSYLTRANSFERASE"/>
    <property type="match status" value="1"/>
</dbReference>
<comment type="catalytic activity">
    <reaction evidence="8 9">
        <text>5-phospho-alpha-D-ribose 1-diphosphate + nicotinate + ATP + H2O = nicotinate beta-D-ribonucleotide + ADP + phosphate + diphosphate</text>
        <dbReference type="Rhea" id="RHEA:36163"/>
        <dbReference type="ChEBI" id="CHEBI:15377"/>
        <dbReference type="ChEBI" id="CHEBI:30616"/>
        <dbReference type="ChEBI" id="CHEBI:32544"/>
        <dbReference type="ChEBI" id="CHEBI:33019"/>
        <dbReference type="ChEBI" id="CHEBI:43474"/>
        <dbReference type="ChEBI" id="CHEBI:57502"/>
        <dbReference type="ChEBI" id="CHEBI:58017"/>
        <dbReference type="ChEBI" id="CHEBI:456216"/>
        <dbReference type="EC" id="6.3.4.21"/>
    </reaction>
</comment>
<keyword evidence="4" id="KW-0597">Phosphoprotein</keyword>
<keyword evidence="12" id="KW-0328">Glycosyltransferase</keyword>
<dbReference type="FunFam" id="3.20.20.70:FF:000076">
    <property type="entry name" value="Nicotinate phosphoribosyltransferase"/>
    <property type="match status" value="1"/>
</dbReference>
<dbReference type="EMBL" id="QGSV01000156">
    <property type="protein sequence ID" value="PWU48540.1"/>
    <property type="molecule type" value="Genomic_DNA"/>
</dbReference>
<dbReference type="NCBIfam" id="NF006696">
    <property type="entry name" value="PRK09243.1-3"/>
    <property type="match status" value="1"/>
</dbReference>
<keyword evidence="5 9" id="KW-0436">Ligase</keyword>
<dbReference type="GO" id="GO:0005829">
    <property type="term" value="C:cytosol"/>
    <property type="evidence" value="ECO:0007669"/>
    <property type="project" value="TreeGrafter"/>
</dbReference>
<comment type="similarity">
    <text evidence="2 9">Belongs to the NAPRTase family.</text>
</comment>
<evidence type="ECO:0000256" key="7">
    <source>
        <dbReference type="ARBA" id="ARBA00022679"/>
    </source>
</evidence>
<feature type="domain" description="Nicotinate/nicotinamide phosphoribosyltransferase" evidence="10">
    <location>
        <begin position="146"/>
        <end position="294"/>
    </location>
</feature>
<evidence type="ECO:0000256" key="9">
    <source>
        <dbReference type="RuleBase" id="RU365100"/>
    </source>
</evidence>
<keyword evidence="7 9" id="KW-0808">Transferase</keyword>
<name>A0A317K651_9ACTN</name>
<dbReference type="InterPro" id="IPR040727">
    <property type="entry name" value="NAPRTase_N"/>
</dbReference>
<keyword evidence="6 9" id="KW-0662">Pyridine nucleotide biosynthesis</keyword>
<evidence type="ECO:0000313" key="13">
    <source>
        <dbReference type="Proteomes" id="UP000245683"/>
    </source>
</evidence>
<evidence type="ECO:0000259" key="10">
    <source>
        <dbReference type="Pfam" id="PF04095"/>
    </source>
</evidence>
<dbReference type="GO" id="GO:0034355">
    <property type="term" value="P:NAD+ biosynthetic process via the salvage pathway"/>
    <property type="evidence" value="ECO:0007669"/>
    <property type="project" value="TreeGrafter"/>
</dbReference>
<sequence>MTGLQTDLYELRMAASYLRRAMVERATFSLFVRRLPAQRGFLVAAGLAEALAFLEAFAFDDDDLAYLRDVGFDQPTLEAFARLRFTGDVWAVPEGRVVFADEPLLEVTAPIAEAQLVETAVLNLLTFHTTIASKAARCRLAAGGAQLIDFAFRRTQGIEAGAAVARASAIAGFAATSHVEAARRYGLRPSGTMAHSYVEAFPDERAAFRAFAADFPTNPVFLVDTYDTPAGVRAAVDVIAELGLTGPVGVRLDSGDLSALARQTRAILDGAGLTQAQIVASGSLDEDVIAALVADGAPIDAYGVGTRMGVSYDAPSLDSAYKLVSVGERPVLKLSPGKATLPGAKQVFRDPGGNSGDVVGLRDEPPPGDRQPLLVPVMRGGRRLDPADPVGEVRAGRQRFDADLGWLPESARRLADPMPLAATVSAALADLHRRMAEQFAPVSTGGVRSAGR</sequence>
<dbReference type="Proteomes" id="UP000245683">
    <property type="component" value="Unassembled WGS sequence"/>
</dbReference>
<dbReference type="SUPFAM" id="SSF54675">
    <property type="entry name" value="Nicotinate/Quinolinate PRTase N-terminal domain-like"/>
    <property type="match status" value="1"/>
</dbReference>
<evidence type="ECO:0000259" key="11">
    <source>
        <dbReference type="Pfam" id="PF17767"/>
    </source>
</evidence>
<reference evidence="13" key="1">
    <citation type="submission" date="2018-05" db="EMBL/GenBank/DDBJ databases">
        <title>Micromonospora globispora sp. nov. and Micromonospora rugosa sp. nov., isolated from marine sediment.</title>
        <authorList>
            <person name="Carro L."/>
            <person name="Aysel V."/>
            <person name="Cetin D."/>
            <person name="Igual J.M."/>
            <person name="Klenk H.-P."/>
            <person name="Trujillo M.E."/>
            <person name="Sahin N."/>
        </authorList>
    </citation>
    <scope>NUCLEOTIDE SEQUENCE [LARGE SCALE GENOMIC DNA]</scope>
    <source>
        <strain evidence="13">S2904</strain>
    </source>
</reference>
<dbReference type="EC" id="6.3.4.21" evidence="3 9"/>
<evidence type="ECO:0000256" key="6">
    <source>
        <dbReference type="ARBA" id="ARBA00022642"/>
    </source>
</evidence>
<dbReference type="InterPro" id="IPR041525">
    <property type="entry name" value="N/Namide_PRibTrfase"/>
</dbReference>
<dbReference type="InterPro" id="IPR036068">
    <property type="entry name" value="Nicotinate_pribotase-like_C"/>
</dbReference>
<keyword evidence="13" id="KW-1185">Reference proteome</keyword>
<evidence type="ECO:0000256" key="2">
    <source>
        <dbReference type="ARBA" id="ARBA00010897"/>
    </source>
</evidence>
<dbReference type="Pfam" id="PF17767">
    <property type="entry name" value="NAPRTase_N"/>
    <property type="match status" value="1"/>
</dbReference>
<dbReference type="Pfam" id="PF04095">
    <property type="entry name" value="NAPRTase"/>
    <property type="match status" value="1"/>
</dbReference>
<organism evidence="12 13">
    <name type="scientific">Micromonospora globispora</name>
    <dbReference type="NCBI Taxonomy" id="1450148"/>
    <lineage>
        <taxon>Bacteria</taxon>
        <taxon>Bacillati</taxon>
        <taxon>Actinomycetota</taxon>
        <taxon>Actinomycetes</taxon>
        <taxon>Micromonosporales</taxon>
        <taxon>Micromonosporaceae</taxon>
        <taxon>Micromonospora</taxon>
    </lineage>
</organism>
<dbReference type="AlphaFoldDB" id="A0A317K651"/>
<accession>A0A317K651</accession>
<dbReference type="GO" id="GO:0004516">
    <property type="term" value="F:nicotinate phosphoribosyltransferase activity"/>
    <property type="evidence" value="ECO:0007669"/>
    <property type="project" value="UniProtKB-UniRule"/>
</dbReference>
<evidence type="ECO:0000256" key="8">
    <source>
        <dbReference type="ARBA" id="ARBA00048668"/>
    </source>
</evidence>
<dbReference type="PIRSF" id="PIRSF000484">
    <property type="entry name" value="NAPRT"/>
    <property type="match status" value="1"/>
</dbReference>
<dbReference type="InterPro" id="IPR007229">
    <property type="entry name" value="Nic_PRibTrfase-Fam"/>
</dbReference>
<dbReference type="NCBIfam" id="NF009131">
    <property type="entry name" value="PRK12484.1"/>
    <property type="match status" value="1"/>
</dbReference>
<dbReference type="UniPathway" id="UPA00253">
    <property type="reaction ID" value="UER00457"/>
</dbReference>
<evidence type="ECO:0000256" key="3">
    <source>
        <dbReference type="ARBA" id="ARBA00013236"/>
    </source>
</evidence>
<comment type="function">
    <text evidence="9">Catalyzes the first step in the biosynthesis of NAD from nicotinic acid, the ATP-dependent synthesis of beta-nicotinate D-ribonucleotide from nicotinate and 5-phospho-D-ribose 1-phosphate.</text>
</comment>
<evidence type="ECO:0000256" key="4">
    <source>
        <dbReference type="ARBA" id="ARBA00022553"/>
    </source>
</evidence>
<comment type="caution">
    <text evidence="12">The sequence shown here is derived from an EMBL/GenBank/DDBJ whole genome shotgun (WGS) entry which is preliminary data.</text>
</comment>
<dbReference type="GO" id="GO:0047280">
    <property type="term" value="F:nicotinamide phosphoribosyltransferase activity"/>
    <property type="evidence" value="ECO:0007669"/>
    <property type="project" value="UniProtKB-ARBA"/>
</dbReference>
<evidence type="ECO:0000256" key="1">
    <source>
        <dbReference type="ARBA" id="ARBA00004952"/>
    </source>
</evidence>
<dbReference type="RefSeq" id="WP_109944701.1">
    <property type="nucleotide sequence ID" value="NZ_QGGF01000199.1"/>
</dbReference>
<dbReference type="Gene3D" id="3.20.140.10">
    <property type="entry name" value="nicotinate phosphoribosyltransferase"/>
    <property type="match status" value="1"/>
</dbReference>
<comment type="PTM">
    <text evidence="9">Transiently phosphorylated on a His residue during the reaction cycle. Phosphorylation strongly increases the affinity for substrates and increases the rate of nicotinate D-ribonucleotide production. Dephosphorylation regenerates the low-affinity form of the enzyme, leading to product release.</text>
</comment>
<dbReference type="OrthoDB" id="9770610at2"/>